<feature type="domain" description="Metallo-beta-lactamase" evidence="5">
    <location>
        <begin position="42"/>
        <end position="256"/>
    </location>
</feature>
<dbReference type="EMBL" id="CP071793">
    <property type="protein sequence ID" value="QTD52627.1"/>
    <property type="molecule type" value="Genomic_DNA"/>
</dbReference>
<keyword evidence="2" id="KW-0479">Metal-binding</keyword>
<dbReference type="InterPro" id="IPR001279">
    <property type="entry name" value="Metallo-B-lactamas"/>
</dbReference>
<comment type="similarity">
    <text evidence="1">Belongs to the metallo-beta-lactamase superfamily.</text>
</comment>
<dbReference type="PANTHER" id="PTHR42978">
    <property type="entry name" value="QUORUM-QUENCHING LACTONASE YTNP-RELATED-RELATED"/>
    <property type="match status" value="1"/>
</dbReference>
<evidence type="ECO:0000256" key="2">
    <source>
        <dbReference type="ARBA" id="ARBA00022723"/>
    </source>
</evidence>
<dbReference type="PANTHER" id="PTHR42978:SF6">
    <property type="entry name" value="QUORUM-QUENCHING LACTONASE YTNP-RELATED"/>
    <property type="match status" value="1"/>
</dbReference>
<dbReference type="InterPro" id="IPR036866">
    <property type="entry name" value="RibonucZ/Hydroxyglut_hydro"/>
</dbReference>
<keyword evidence="3" id="KW-0378">Hydrolase</keyword>
<dbReference type="AlphaFoldDB" id="A0A8A4TTB9"/>
<protein>
    <submittedName>
        <fullName evidence="6">MBL fold metallo-hydrolase</fullName>
    </submittedName>
</protein>
<dbReference type="GO" id="GO:0046872">
    <property type="term" value="F:metal ion binding"/>
    <property type="evidence" value="ECO:0007669"/>
    <property type="project" value="UniProtKB-KW"/>
</dbReference>
<evidence type="ECO:0000256" key="1">
    <source>
        <dbReference type="ARBA" id="ARBA00007749"/>
    </source>
</evidence>
<dbReference type="Gene3D" id="3.60.15.10">
    <property type="entry name" value="Ribonuclease Z/Hydroxyacylglutathione hydrolase-like"/>
    <property type="match status" value="1"/>
</dbReference>
<dbReference type="SUPFAM" id="SSF56281">
    <property type="entry name" value="Metallo-hydrolase/oxidoreductase"/>
    <property type="match status" value="1"/>
</dbReference>
<dbReference type="Pfam" id="PF00753">
    <property type="entry name" value="Lactamase_B"/>
    <property type="match status" value="1"/>
</dbReference>
<evidence type="ECO:0000313" key="6">
    <source>
        <dbReference type="EMBL" id="QTD52627.1"/>
    </source>
</evidence>
<evidence type="ECO:0000259" key="5">
    <source>
        <dbReference type="SMART" id="SM00849"/>
    </source>
</evidence>
<dbReference type="CDD" id="cd16281">
    <property type="entry name" value="metallo-hydrolase-like_MBL-fold"/>
    <property type="match status" value="1"/>
</dbReference>
<evidence type="ECO:0000313" key="7">
    <source>
        <dbReference type="Proteomes" id="UP000663929"/>
    </source>
</evidence>
<name>A0A8A4TTB9_SULCO</name>
<evidence type="ECO:0000256" key="4">
    <source>
        <dbReference type="ARBA" id="ARBA00022833"/>
    </source>
</evidence>
<reference evidence="6" key="1">
    <citation type="submission" date="2021-03" db="EMBL/GenBank/DDBJ databases">
        <title>Acanthopleuribacteraceae sp. M133.</title>
        <authorList>
            <person name="Wang G."/>
        </authorList>
    </citation>
    <scope>NUCLEOTIDE SEQUENCE</scope>
    <source>
        <strain evidence="6">M133</strain>
    </source>
</reference>
<proteinExistence type="inferred from homology"/>
<accession>A0A8A4TTB9</accession>
<dbReference type="KEGG" id="scor:J3U87_09145"/>
<organism evidence="6 7">
    <name type="scientific">Sulfidibacter corallicola</name>
    <dbReference type="NCBI Taxonomy" id="2818388"/>
    <lineage>
        <taxon>Bacteria</taxon>
        <taxon>Pseudomonadati</taxon>
        <taxon>Acidobacteriota</taxon>
        <taxon>Holophagae</taxon>
        <taxon>Acanthopleuribacterales</taxon>
        <taxon>Acanthopleuribacteraceae</taxon>
        <taxon>Sulfidibacter</taxon>
    </lineage>
</organism>
<dbReference type="InterPro" id="IPR051013">
    <property type="entry name" value="MBL_superfamily_lactonases"/>
</dbReference>
<dbReference type="RefSeq" id="WP_237382731.1">
    <property type="nucleotide sequence ID" value="NZ_CP071793.1"/>
</dbReference>
<keyword evidence="7" id="KW-1185">Reference proteome</keyword>
<keyword evidence="4" id="KW-0862">Zinc</keyword>
<dbReference type="GO" id="GO:0016787">
    <property type="term" value="F:hydrolase activity"/>
    <property type="evidence" value="ECO:0007669"/>
    <property type="project" value="UniProtKB-KW"/>
</dbReference>
<evidence type="ECO:0000256" key="3">
    <source>
        <dbReference type="ARBA" id="ARBA00022801"/>
    </source>
</evidence>
<dbReference type="SMART" id="SM00849">
    <property type="entry name" value="Lactamase_B"/>
    <property type="match status" value="1"/>
</dbReference>
<dbReference type="Proteomes" id="UP000663929">
    <property type="component" value="Chromosome"/>
</dbReference>
<sequence length="288" mass="32432">MKLSSVMGNSQKLDGGAMFGNAPKALWTRWVAADDLNRIDLACRALLVETENHKILFEAGIGAYMEPKYRDRYGVQESEHVLLESLANLGLGHEDIDAVVLSHLHFDHAGGLMAAYEPNQPARLLFPNAQFYAGRQAWARARDPHPRDRASFVPDLNRLLEESGRLNLVDISDVLHFDELSVRFHISEGHTPGMLLADLRWSDRRLVFAADLIPGRPWVHLPITMGYDRYPERLIDEKRELLTSLNADGGYLYFTHDAEVCAAKVAFDETKKKFSPVAQVTALERGEL</sequence>
<gene>
    <name evidence="6" type="ORF">J3U87_09145</name>
</gene>